<comment type="caution">
    <text evidence="1">The sequence shown here is derived from an EMBL/GenBank/DDBJ whole genome shotgun (WGS) entry which is preliminary data.</text>
</comment>
<proteinExistence type="predicted"/>
<accession>A0A562K401</accession>
<dbReference type="Proteomes" id="UP000316624">
    <property type="component" value="Unassembled WGS sequence"/>
</dbReference>
<dbReference type="EMBL" id="VLKK01000025">
    <property type="protein sequence ID" value="TWH90140.1"/>
    <property type="molecule type" value="Genomic_DNA"/>
</dbReference>
<dbReference type="PANTHER" id="PTHR36849:SF1">
    <property type="entry name" value="CYTOPLASMIC PROTEIN"/>
    <property type="match status" value="1"/>
</dbReference>
<keyword evidence="2" id="KW-1185">Reference proteome</keyword>
<dbReference type="InterPro" id="IPR052552">
    <property type="entry name" value="YeaO-like"/>
</dbReference>
<organism evidence="1 2">
    <name type="scientific">Sphingobium wenxiniae (strain DSM 21828 / CGMCC 1.7748 / JZ-1)</name>
    <dbReference type="NCBI Taxonomy" id="595605"/>
    <lineage>
        <taxon>Bacteria</taxon>
        <taxon>Pseudomonadati</taxon>
        <taxon>Pseudomonadota</taxon>
        <taxon>Alphaproteobacteria</taxon>
        <taxon>Sphingomonadales</taxon>
        <taxon>Sphingomonadaceae</taxon>
        <taxon>Sphingobium</taxon>
    </lineage>
</organism>
<evidence type="ECO:0000313" key="2">
    <source>
        <dbReference type="Proteomes" id="UP000316624"/>
    </source>
</evidence>
<evidence type="ECO:0000313" key="1">
    <source>
        <dbReference type="EMBL" id="TWH90140.1"/>
    </source>
</evidence>
<protein>
    <submittedName>
        <fullName evidence="1">Uncharacterized protein YeaO (DUF488 family)</fullName>
    </submittedName>
</protein>
<gene>
    <name evidence="1" type="ORF">IQ35_03672</name>
</gene>
<dbReference type="AlphaFoldDB" id="A0A562K401"/>
<dbReference type="RefSeq" id="WP_311768322.1">
    <property type="nucleotide sequence ID" value="NZ_JACIIY010000029.1"/>
</dbReference>
<dbReference type="Pfam" id="PF22752">
    <property type="entry name" value="DUF488-N3i"/>
    <property type="match status" value="1"/>
</dbReference>
<dbReference type="PANTHER" id="PTHR36849">
    <property type="entry name" value="CYTOPLASMIC PROTEIN-RELATED"/>
    <property type="match status" value="1"/>
</dbReference>
<name>A0A562K401_SPHWJ</name>
<sequence>MAWNQARGMGKIQLKRIYDPPSPTDGQRVLVDRIWPRGISKEAAALDLWLKEIAPSSALRKWFGHDPGRFDEFRDRYRHELASNARCTDMLRQLLRNGDVTLLYGARGAGSCRIYPGCGGEEPRA</sequence>
<reference evidence="1 2" key="1">
    <citation type="journal article" date="2015" name="Stand. Genomic Sci.">
        <title>Genomic Encyclopedia of Bacterial and Archaeal Type Strains, Phase III: the genomes of soil and plant-associated and newly described type strains.</title>
        <authorList>
            <person name="Whitman W.B."/>
            <person name="Woyke T."/>
            <person name="Klenk H.P."/>
            <person name="Zhou Y."/>
            <person name="Lilburn T.G."/>
            <person name="Beck B.J."/>
            <person name="De Vos P."/>
            <person name="Vandamme P."/>
            <person name="Eisen J.A."/>
            <person name="Garrity G."/>
            <person name="Hugenholtz P."/>
            <person name="Kyrpides N.C."/>
        </authorList>
    </citation>
    <scope>NUCLEOTIDE SEQUENCE [LARGE SCALE GENOMIC DNA]</scope>
    <source>
        <strain evidence="1 2">CGMCC 1.7748</strain>
    </source>
</reference>